<evidence type="ECO:0000313" key="1">
    <source>
        <dbReference type="EMBL" id="CAD8191383.1"/>
    </source>
</evidence>
<dbReference type="AlphaFoldDB" id="A0A8S1WNU6"/>
<reference evidence="1" key="1">
    <citation type="submission" date="2021-01" db="EMBL/GenBank/DDBJ databases">
        <authorList>
            <consortium name="Genoscope - CEA"/>
            <person name="William W."/>
        </authorList>
    </citation>
    <scope>NUCLEOTIDE SEQUENCE</scope>
</reference>
<keyword evidence="2" id="KW-1185">Reference proteome</keyword>
<name>A0A8S1WNU6_PAROT</name>
<dbReference type="EMBL" id="CAJJDP010000098">
    <property type="protein sequence ID" value="CAD8191383.1"/>
    <property type="molecule type" value="Genomic_DNA"/>
</dbReference>
<gene>
    <name evidence="1" type="ORF">POCTA_138.1.T0990190</name>
</gene>
<sequence>MINLFYDCEEVYSYENKELLEKVLEFDSIGEVNLDESNNSITYKINRREFIRLRDLIFWIESGFVRIHLGQLLHLMLLLLYQTNLIESQGIDHDYLDLTRIWLHLRKNSQHPSLIYQYLQYSIHFTGYQCPFYQSKYPAQKASIKVKEIIQIIFNRCFNSIQLKWTNENKRKEIYDQIVKPIMGLCQSNSNNINIITCIQDKMKQFNYQEDIKKNCFQLLDIDDYCNDYVGSKRQKSIPKVNEDLTSILSFGSQYGQVTIEYLLSEAIPMMSQHLESYSKIKFDYFQKAQKQHDEIYKNQRMLKDQIQKQVLTFIQQELKEKEKEYKFDITQEDIKQLQDEIISSIFQSPYIKYFQNTYWINPKNQDFNTYQLSAVSKFILSDVQEKVNLLFTINILKLINDLI</sequence>
<protein>
    <submittedName>
        <fullName evidence="1">Uncharacterized protein</fullName>
    </submittedName>
</protein>
<dbReference type="Proteomes" id="UP000683925">
    <property type="component" value="Unassembled WGS sequence"/>
</dbReference>
<comment type="caution">
    <text evidence="1">The sequence shown here is derived from an EMBL/GenBank/DDBJ whole genome shotgun (WGS) entry which is preliminary data.</text>
</comment>
<dbReference type="OMA" id="NCNDYIN"/>
<dbReference type="OrthoDB" id="310805at2759"/>
<organism evidence="1 2">
    <name type="scientific">Paramecium octaurelia</name>
    <dbReference type="NCBI Taxonomy" id="43137"/>
    <lineage>
        <taxon>Eukaryota</taxon>
        <taxon>Sar</taxon>
        <taxon>Alveolata</taxon>
        <taxon>Ciliophora</taxon>
        <taxon>Intramacronucleata</taxon>
        <taxon>Oligohymenophorea</taxon>
        <taxon>Peniculida</taxon>
        <taxon>Parameciidae</taxon>
        <taxon>Paramecium</taxon>
    </lineage>
</organism>
<evidence type="ECO:0000313" key="2">
    <source>
        <dbReference type="Proteomes" id="UP000683925"/>
    </source>
</evidence>
<proteinExistence type="predicted"/>
<accession>A0A8S1WNU6</accession>